<keyword evidence="7" id="KW-0869">Chloride channel</keyword>
<dbReference type="Proteomes" id="UP000253141">
    <property type="component" value="Unassembled WGS sequence"/>
</dbReference>
<keyword evidence="3 10" id="KW-0812">Transmembrane</keyword>
<dbReference type="CDD" id="cd01034">
    <property type="entry name" value="EriC_like"/>
    <property type="match status" value="1"/>
</dbReference>
<feature type="transmembrane region" description="Helical" evidence="10">
    <location>
        <begin position="28"/>
        <end position="52"/>
    </location>
</feature>
<keyword evidence="2" id="KW-0813">Transport</keyword>
<evidence type="ECO:0000256" key="9">
    <source>
        <dbReference type="ARBA" id="ARBA00023303"/>
    </source>
</evidence>
<evidence type="ECO:0000256" key="3">
    <source>
        <dbReference type="ARBA" id="ARBA00022692"/>
    </source>
</evidence>
<accession>A0A369I1J2</accession>
<gene>
    <name evidence="11" type="ORF">DVG78_22395</name>
</gene>
<evidence type="ECO:0000256" key="5">
    <source>
        <dbReference type="ARBA" id="ARBA00023065"/>
    </source>
</evidence>
<feature type="transmembrane region" description="Helical" evidence="10">
    <location>
        <begin position="213"/>
        <end position="237"/>
    </location>
</feature>
<evidence type="ECO:0000313" key="11">
    <source>
        <dbReference type="EMBL" id="RDB03661.1"/>
    </source>
</evidence>
<sequence length="451" mass="49490">MRQTVDWFVKNFQRLLDWLRQKTIHKEIGLATLQALPFWIASLLTGLVAVAYEKLFSIFEHLGTLLYIQSPVLSFVYIPGFFLLSWWLVRQYAPTSRGSGIPQLMASIELANPRHDARVDKLLSLKIAAVKIISSLSLLLGHGAIGREGPTLQISASIFRFVNRMLPDFWPPISKRIMLVTGGASGLAAAFNTPLGGIVFVVEELTKTHITQFRTAVFASVIIAGMTAQSLLGPYLYLGFPKITPVGFSFVWVVLVTGAVSGLMGAYLAKLLLWLSDWKARHFTKLYQQIIFVLVLGVLFAALLSVMGPNAGGSGKELMNRLLFTDHKQVHWYEFPGRFLGPVLSYMSGGAGGIFATSLSAGAALGALIAEVLHITQANYNLVILISMVGYLTGVTRSPFTSAILVLEMTDRHSAIFYLLLGAAVAGLIGHAVDRKSFYEHLKEKFILETA</sequence>
<feature type="transmembrane region" description="Helical" evidence="10">
    <location>
        <begin position="72"/>
        <end position="89"/>
    </location>
</feature>
<comment type="subcellular location">
    <subcellularLocation>
        <location evidence="1">Membrane</location>
        <topology evidence="1">Multi-pass membrane protein</topology>
    </subcellularLocation>
</comment>
<dbReference type="InterPro" id="IPR014743">
    <property type="entry name" value="Cl-channel_core"/>
</dbReference>
<evidence type="ECO:0000256" key="6">
    <source>
        <dbReference type="ARBA" id="ARBA00023136"/>
    </source>
</evidence>
<dbReference type="PANTHER" id="PTHR43427">
    <property type="entry name" value="CHLORIDE CHANNEL PROTEIN CLC-E"/>
    <property type="match status" value="1"/>
</dbReference>
<keyword evidence="5" id="KW-0406">Ion transport</keyword>
<feature type="transmembrane region" description="Helical" evidence="10">
    <location>
        <begin position="177"/>
        <end position="201"/>
    </location>
</feature>
<feature type="transmembrane region" description="Helical" evidence="10">
    <location>
        <begin position="343"/>
        <end position="366"/>
    </location>
</feature>
<keyword evidence="4 10" id="KW-1133">Transmembrane helix</keyword>
<dbReference type="PRINTS" id="PR00762">
    <property type="entry name" value="CLCHANNEL"/>
</dbReference>
<dbReference type="InterPro" id="IPR050368">
    <property type="entry name" value="ClC-type_chloride_channel"/>
</dbReference>
<feature type="transmembrane region" description="Helical" evidence="10">
    <location>
        <begin position="378"/>
        <end position="395"/>
    </location>
</feature>
<dbReference type="AlphaFoldDB" id="A0A369I1J2"/>
<dbReference type="PANTHER" id="PTHR43427:SF6">
    <property type="entry name" value="CHLORIDE CHANNEL PROTEIN CLC-E"/>
    <property type="match status" value="1"/>
</dbReference>
<evidence type="ECO:0000313" key="12">
    <source>
        <dbReference type="Proteomes" id="UP000253141"/>
    </source>
</evidence>
<evidence type="ECO:0000256" key="4">
    <source>
        <dbReference type="ARBA" id="ARBA00022989"/>
    </source>
</evidence>
<organism evidence="11 12">
    <name type="scientific">Runella aurantiaca</name>
    <dbReference type="NCBI Taxonomy" id="2282308"/>
    <lineage>
        <taxon>Bacteria</taxon>
        <taxon>Pseudomonadati</taxon>
        <taxon>Bacteroidota</taxon>
        <taxon>Cytophagia</taxon>
        <taxon>Cytophagales</taxon>
        <taxon>Spirosomataceae</taxon>
        <taxon>Runella</taxon>
    </lineage>
</organism>
<evidence type="ECO:0000256" key="10">
    <source>
        <dbReference type="SAM" id="Phobius"/>
    </source>
</evidence>
<protein>
    <submittedName>
        <fullName evidence="11">Chloride channel protein</fullName>
    </submittedName>
</protein>
<evidence type="ECO:0000256" key="1">
    <source>
        <dbReference type="ARBA" id="ARBA00004141"/>
    </source>
</evidence>
<name>A0A369I1J2_9BACT</name>
<dbReference type="GO" id="GO:0034707">
    <property type="term" value="C:chloride channel complex"/>
    <property type="evidence" value="ECO:0007669"/>
    <property type="project" value="UniProtKB-KW"/>
</dbReference>
<dbReference type="EMBL" id="QPIW01000024">
    <property type="protein sequence ID" value="RDB03661.1"/>
    <property type="molecule type" value="Genomic_DNA"/>
</dbReference>
<keyword evidence="12" id="KW-1185">Reference proteome</keyword>
<keyword evidence="6 10" id="KW-0472">Membrane</keyword>
<feature type="transmembrane region" description="Helical" evidence="10">
    <location>
        <begin position="249"/>
        <end position="269"/>
    </location>
</feature>
<dbReference type="SUPFAM" id="SSF81340">
    <property type="entry name" value="Clc chloride channel"/>
    <property type="match status" value="1"/>
</dbReference>
<evidence type="ECO:0000256" key="8">
    <source>
        <dbReference type="ARBA" id="ARBA00023214"/>
    </source>
</evidence>
<proteinExistence type="predicted"/>
<comment type="caution">
    <text evidence="11">The sequence shown here is derived from an EMBL/GenBank/DDBJ whole genome shotgun (WGS) entry which is preliminary data.</text>
</comment>
<feature type="transmembrane region" description="Helical" evidence="10">
    <location>
        <begin position="123"/>
        <end position="145"/>
    </location>
</feature>
<keyword evidence="8" id="KW-0868">Chloride</keyword>
<dbReference type="GO" id="GO:0005254">
    <property type="term" value="F:chloride channel activity"/>
    <property type="evidence" value="ECO:0007669"/>
    <property type="project" value="UniProtKB-KW"/>
</dbReference>
<reference evidence="11 12" key="1">
    <citation type="submission" date="2018-07" db="EMBL/GenBank/DDBJ databases">
        <title>Genome analysis of Runella aurantiaca.</title>
        <authorList>
            <person name="Yang X."/>
        </authorList>
    </citation>
    <scope>NUCLEOTIDE SEQUENCE [LARGE SCALE GENOMIC DNA]</scope>
    <source>
        <strain evidence="11 12">YX9</strain>
    </source>
</reference>
<dbReference type="RefSeq" id="WP_114463261.1">
    <property type="nucleotide sequence ID" value="NZ_QPIW01000024.1"/>
</dbReference>
<keyword evidence="9" id="KW-0407">Ion channel</keyword>
<evidence type="ECO:0000256" key="2">
    <source>
        <dbReference type="ARBA" id="ARBA00022448"/>
    </source>
</evidence>
<evidence type="ECO:0000256" key="7">
    <source>
        <dbReference type="ARBA" id="ARBA00023173"/>
    </source>
</evidence>
<dbReference type="Pfam" id="PF00654">
    <property type="entry name" value="Voltage_CLC"/>
    <property type="match status" value="1"/>
</dbReference>
<dbReference type="InterPro" id="IPR001807">
    <property type="entry name" value="ClC"/>
</dbReference>
<feature type="transmembrane region" description="Helical" evidence="10">
    <location>
        <begin position="290"/>
        <end position="308"/>
    </location>
</feature>
<dbReference type="Gene3D" id="1.10.3080.10">
    <property type="entry name" value="Clc chloride channel"/>
    <property type="match status" value="1"/>
</dbReference>
<dbReference type="OrthoDB" id="9812438at2"/>
<feature type="transmembrane region" description="Helical" evidence="10">
    <location>
        <begin position="415"/>
        <end position="433"/>
    </location>
</feature>